<dbReference type="EMBL" id="JBHRZT010000020">
    <property type="protein sequence ID" value="MFC3882742.1"/>
    <property type="molecule type" value="Genomic_DNA"/>
</dbReference>
<feature type="transmembrane region" description="Helical" evidence="1">
    <location>
        <begin position="7"/>
        <end position="28"/>
    </location>
</feature>
<keyword evidence="1" id="KW-0472">Membrane</keyword>
<organism evidence="2 3">
    <name type="scientific">Bacillus songklensis</name>
    <dbReference type="NCBI Taxonomy" id="1069116"/>
    <lineage>
        <taxon>Bacteria</taxon>
        <taxon>Bacillati</taxon>
        <taxon>Bacillota</taxon>
        <taxon>Bacilli</taxon>
        <taxon>Bacillales</taxon>
        <taxon>Bacillaceae</taxon>
        <taxon>Bacillus</taxon>
    </lineage>
</organism>
<gene>
    <name evidence="2" type="ORF">ACFOU2_04205</name>
</gene>
<sequence length="58" mass="6822">MKSIERILIKLAIIQFIFLLIAQIVLLYSDYGSYFSKIIQYEGVTKNNFSKIIETFDQ</sequence>
<dbReference type="RefSeq" id="WP_377912489.1">
    <property type="nucleotide sequence ID" value="NZ_JBHRZT010000020.1"/>
</dbReference>
<keyword evidence="3" id="KW-1185">Reference proteome</keyword>
<keyword evidence="1" id="KW-0812">Transmembrane</keyword>
<protein>
    <submittedName>
        <fullName evidence="2">YpfB family protein</fullName>
    </submittedName>
</protein>
<dbReference type="Proteomes" id="UP001595752">
    <property type="component" value="Unassembled WGS sequence"/>
</dbReference>
<evidence type="ECO:0000313" key="2">
    <source>
        <dbReference type="EMBL" id="MFC3882742.1"/>
    </source>
</evidence>
<keyword evidence="1" id="KW-1133">Transmembrane helix</keyword>
<accession>A0ABV8AZ45</accession>
<dbReference type="Pfam" id="PF17313">
    <property type="entry name" value="DUF5359"/>
    <property type="match status" value="1"/>
</dbReference>
<evidence type="ECO:0000256" key="1">
    <source>
        <dbReference type="SAM" id="Phobius"/>
    </source>
</evidence>
<name>A0ABV8AZ45_9BACI</name>
<proteinExistence type="predicted"/>
<dbReference type="InterPro" id="IPR035281">
    <property type="entry name" value="DUF5359"/>
</dbReference>
<reference evidence="3" key="1">
    <citation type="journal article" date="2019" name="Int. J. Syst. Evol. Microbiol.">
        <title>The Global Catalogue of Microorganisms (GCM) 10K type strain sequencing project: providing services to taxonomists for standard genome sequencing and annotation.</title>
        <authorList>
            <consortium name="The Broad Institute Genomics Platform"/>
            <consortium name="The Broad Institute Genome Sequencing Center for Infectious Disease"/>
            <person name="Wu L."/>
            <person name="Ma J."/>
        </authorList>
    </citation>
    <scope>NUCLEOTIDE SEQUENCE [LARGE SCALE GENOMIC DNA]</scope>
    <source>
        <strain evidence="3">CCUG 61889</strain>
    </source>
</reference>
<evidence type="ECO:0000313" key="3">
    <source>
        <dbReference type="Proteomes" id="UP001595752"/>
    </source>
</evidence>
<comment type="caution">
    <text evidence="2">The sequence shown here is derived from an EMBL/GenBank/DDBJ whole genome shotgun (WGS) entry which is preliminary data.</text>
</comment>